<name>A0A9J6A9K9_SOLCO</name>
<organism evidence="2 3">
    <name type="scientific">Solanum commersonii</name>
    <name type="common">Commerson's wild potato</name>
    <name type="synonym">Commerson's nightshade</name>
    <dbReference type="NCBI Taxonomy" id="4109"/>
    <lineage>
        <taxon>Eukaryota</taxon>
        <taxon>Viridiplantae</taxon>
        <taxon>Streptophyta</taxon>
        <taxon>Embryophyta</taxon>
        <taxon>Tracheophyta</taxon>
        <taxon>Spermatophyta</taxon>
        <taxon>Magnoliopsida</taxon>
        <taxon>eudicotyledons</taxon>
        <taxon>Gunneridae</taxon>
        <taxon>Pentapetalae</taxon>
        <taxon>asterids</taxon>
        <taxon>lamiids</taxon>
        <taxon>Solanales</taxon>
        <taxon>Solanaceae</taxon>
        <taxon>Solanoideae</taxon>
        <taxon>Solaneae</taxon>
        <taxon>Solanum</taxon>
    </lineage>
</organism>
<comment type="caution">
    <text evidence="2">The sequence shown here is derived from an EMBL/GenBank/DDBJ whole genome shotgun (WGS) entry which is preliminary data.</text>
</comment>
<proteinExistence type="predicted"/>
<feature type="compositionally biased region" description="Basic and acidic residues" evidence="1">
    <location>
        <begin position="1"/>
        <end position="15"/>
    </location>
</feature>
<protein>
    <submittedName>
        <fullName evidence="2">Uncharacterized protein</fullName>
    </submittedName>
</protein>
<reference evidence="2 3" key="1">
    <citation type="submission" date="2020-09" db="EMBL/GenBank/DDBJ databases">
        <title>De no assembly of potato wild relative species, Solanum commersonii.</title>
        <authorList>
            <person name="Cho K."/>
        </authorList>
    </citation>
    <scope>NUCLEOTIDE SEQUENCE [LARGE SCALE GENOMIC DNA]</scope>
    <source>
        <strain evidence="2">LZ3.2</strain>
        <tissue evidence="2">Leaf</tissue>
    </source>
</reference>
<dbReference type="AlphaFoldDB" id="A0A9J6A9K9"/>
<accession>A0A9J6A9K9</accession>
<evidence type="ECO:0000313" key="2">
    <source>
        <dbReference type="EMBL" id="KAG5620930.1"/>
    </source>
</evidence>
<sequence length="147" mass="16185">MEELPKWEAVQEQKNAHSGGGPTKKNWLSPMTTLIIVTRAEGLPESTSLPPRGSGRVCVHFTLSNPALGTIPGLWLKQGDKVTKFFHRVATSHKRYNSIESLMVDGCNTKMTLLSVKRPSKASTKICTKNQRSGGLSYSYRGLQTLV</sequence>
<dbReference type="Proteomes" id="UP000824120">
    <property type="component" value="Chromosome 2"/>
</dbReference>
<feature type="region of interest" description="Disordered" evidence="1">
    <location>
        <begin position="1"/>
        <end position="24"/>
    </location>
</feature>
<gene>
    <name evidence="2" type="ORF">H5410_006148</name>
</gene>
<keyword evidence="3" id="KW-1185">Reference proteome</keyword>
<evidence type="ECO:0000313" key="3">
    <source>
        <dbReference type="Proteomes" id="UP000824120"/>
    </source>
</evidence>
<dbReference type="EMBL" id="JACXVP010000002">
    <property type="protein sequence ID" value="KAG5620930.1"/>
    <property type="molecule type" value="Genomic_DNA"/>
</dbReference>
<evidence type="ECO:0000256" key="1">
    <source>
        <dbReference type="SAM" id="MobiDB-lite"/>
    </source>
</evidence>